<comment type="caution">
    <text evidence="1">The sequence shown here is derived from an EMBL/GenBank/DDBJ whole genome shotgun (WGS) entry which is preliminary data.</text>
</comment>
<proteinExistence type="predicted"/>
<accession>A0ACB8CC54</accession>
<dbReference type="EMBL" id="CM023477">
    <property type="protein sequence ID" value="KAH7938439.1"/>
    <property type="molecule type" value="Genomic_DNA"/>
</dbReference>
<evidence type="ECO:0000313" key="1">
    <source>
        <dbReference type="EMBL" id="KAH7938439.1"/>
    </source>
</evidence>
<gene>
    <name evidence="1" type="ORF">HPB49_023561</name>
</gene>
<evidence type="ECO:0000313" key="2">
    <source>
        <dbReference type="Proteomes" id="UP000821865"/>
    </source>
</evidence>
<name>A0ACB8CC54_DERSI</name>
<protein>
    <submittedName>
        <fullName evidence="1">Uncharacterized protein</fullName>
    </submittedName>
</protein>
<organism evidence="1 2">
    <name type="scientific">Dermacentor silvarum</name>
    <name type="common">Tick</name>
    <dbReference type="NCBI Taxonomy" id="543639"/>
    <lineage>
        <taxon>Eukaryota</taxon>
        <taxon>Metazoa</taxon>
        <taxon>Ecdysozoa</taxon>
        <taxon>Arthropoda</taxon>
        <taxon>Chelicerata</taxon>
        <taxon>Arachnida</taxon>
        <taxon>Acari</taxon>
        <taxon>Parasitiformes</taxon>
        <taxon>Ixodida</taxon>
        <taxon>Ixodoidea</taxon>
        <taxon>Ixodidae</taxon>
        <taxon>Rhipicephalinae</taxon>
        <taxon>Dermacentor</taxon>
    </lineage>
</organism>
<keyword evidence="2" id="KW-1185">Reference proteome</keyword>
<sequence>MTQPERRAGKRTRGVCVCEDKPFFGGLAELNSKATKGFIHATIDAETQPMLTAIIGKEKGQKAPLFLASEAKEQEAPFFCKRTAIIVFFLNAFLCPTREPSINPTRARCASTDLSLWRPLSCSALGCGGGCRLDKPDVASGKTGGSGRKEPDDQRRRRLARLATRSRLYYEPAIFVGEEGLSERTRQRVGDKRRFPQETPGAPTSRPAGQRKHRSRGSGGEERRNHTSRNARERERDARATAAAAAAVLAVAPAAEARARHSVSGPPTGVGAAAARSNKKRLSAAGHATTLTLDAGVVAAAVGKKRTASVRPEVMLGSAATLVGTGPAPPSSTTNSGGGGVMVVDAAGARRTGAGGPSTTMMRGGSERDPNVLSEYLQVEFDDVFAEPEGTYSLNGVWKAATLTFTHTKNICYRALSLLCAVPLALIVGISFACLSFQHIWCIGPAIRHCRVNCHVVRQYMRIILESCCAPCFSEMGLMLSRIRVHHVQNGHHMEPI</sequence>
<dbReference type="Proteomes" id="UP000821865">
    <property type="component" value="Chromosome 8"/>
</dbReference>
<reference evidence="1" key="1">
    <citation type="submission" date="2020-05" db="EMBL/GenBank/DDBJ databases">
        <title>Large-scale comparative analyses of tick genomes elucidate their genetic diversity and vector capacities.</title>
        <authorList>
            <person name="Jia N."/>
            <person name="Wang J."/>
            <person name="Shi W."/>
            <person name="Du L."/>
            <person name="Sun Y."/>
            <person name="Zhan W."/>
            <person name="Jiang J."/>
            <person name="Wang Q."/>
            <person name="Zhang B."/>
            <person name="Ji P."/>
            <person name="Sakyi L.B."/>
            <person name="Cui X."/>
            <person name="Yuan T."/>
            <person name="Jiang B."/>
            <person name="Yang W."/>
            <person name="Lam T.T.-Y."/>
            <person name="Chang Q."/>
            <person name="Ding S."/>
            <person name="Wang X."/>
            <person name="Zhu J."/>
            <person name="Ruan X."/>
            <person name="Zhao L."/>
            <person name="Wei J."/>
            <person name="Que T."/>
            <person name="Du C."/>
            <person name="Cheng J."/>
            <person name="Dai P."/>
            <person name="Han X."/>
            <person name="Huang E."/>
            <person name="Gao Y."/>
            <person name="Liu J."/>
            <person name="Shao H."/>
            <person name="Ye R."/>
            <person name="Li L."/>
            <person name="Wei W."/>
            <person name="Wang X."/>
            <person name="Wang C."/>
            <person name="Yang T."/>
            <person name="Huo Q."/>
            <person name="Li W."/>
            <person name="Guo W."/>
            <person name="Chen H."/>
            <person name="Zhou L."/>
            <person name="Ni X."/>
            <person name="Tian J."/>
            <person name="Zhou Y."/>
            <person name="Sheng Y."/>
            <person name="Liu T."/>
            <person name="Pan Y."/>
            <person name="Xia L."/>
            <person name="Li J."/>
            <person name="Zhao F."/>
            <person name="Cao W."/>
        </authorList>
    </citation>
    <scope>NUCLEOTIDE SEQUENCE</scope>
    <source>
        <strain evidence="1">Dsil-2018</strain>
    </source>
</reference>